<evidence type="ECO:0000256" key="1">
    <source>
        <dbReference type="ARBA" id="ARBA00007074"/>
    </source>
</evidence>
<dbReference type="InterPro" id="IPR016047">
    <property type="entry name" value="M23ase_b-sheet_dom"/>
</dbReference>
<keyword evidence="6" id="KW-0812">Transmembrane</keyword>
<keyword evidence="4" id="KW-0788">Thiol protease</keyword>
<dbReference type="CDD" id="cd12797">
    <property type="entry name" value="M23_peptidase"/>
    <property type="match status" value="1"/>
</dbReference>
<dbReference type="Gene3D" id="1.10.530.10">
    <property type="match status" value="1"/>
</dbReference>
<evidence type="ECO:0000256" key="6">
    <source>
        <dbReference type="SAM" id="Phobius"/>
    </source>
</evidence>
<dbReference type="GO" id="GO:0004222">
    <property type="term" value="F:metalloendopeptidase activity"/>
    <property type="evidence" value="ECO:0007669"/>
    <property type="project" value="TreeGrafter"/>
</dbReference>
<evidence type="ECO:0000259" key="7">
    <source>
        <dbReference type="Pfam" id="PF00877"/>
    </source>
</evidence>
<dbReference type="InterPro" id="IPR038765">
    <property type="entry name" value="Papain-like_cys_pep_sf"/>
</dbReference>
<dbReference type="InterPro" id="IPR041219">
    <property type="entry name" value="Phage_lysozyme2"/>
</dbReference>
<dbReference type="InterPro" id="IPR011055">
    <property type="entry name" value="Dup_hybrid_motif"/>
</dbReference>
<name>A0AAJ1MA05_LIMMU</name>
<feature type="compositionally biased region" description="Low complexity" evidence="5">
    <location>
        <begin position="390"/>
        <end position="404"/>
    </location>
</feature>
<evidence type="ECO:0000256" key="3">
    <source>
        <dbReference type="ARBA" id="ARBA00022801"/>
    </source>
</evidence>
<dbReference type="RefSeq" id="WP_272207430.1">
    <property type="nucleotide sequence ID" value="NZ_JAQONC010000001.1"/>
</dbReference>
<feature type="domain" description="Phage tail lysozyme" evidence="9">
    <location>
        <begin position="223"/>
        <end position="374"/>
    </location>
</feature>
<dbReference type="EMBL" id="JAQOND010000032">
    <property type="protein sequence ID" value="MDC2828479.1"/>
    <property type="molecule type" value="Genomic_DNA"/>
</dbReference>
<keyword evidence="6" id="KW-0472">Membrane</keyword>
<dbReference type="InterPro" id="IPR050570">
    <property type="entry name" value="Cell_wall_metabolism_enzyme"/>
</dbReference>
<accession>A0AAJ1MA05</accession>
<keyword evidence="3" id="KW-0378">Hydrolase</keyword>
<dbReference type="GO" id="GO:0008234">
    <property type="term" value="F:cysteine-type peptidase activity"/>
    <property type="evidence" value="ECO:0007669"/>
    <property type="project" value="UniProtKB-KW"/>
</dbReference>
<reference evidence="10" key="1">
    <citation type="submission" date="2023-01" db="EMBL/GenBank/DDBJ databases">
        <title>Genome analysis of 13 Lactobacillus isolated from gut of wild boar.</title>
        <authorList>
            <person name="Papp P."/>
            <person name="Libisch B."/>
            <person name="Nagy T."/>
            <person name="Olasz F."/>
        </authorList>
    </citation>
    <scope>NUCLEOTIDE SEQUENCE</scope>
    <source>
        <strain evidence="10">F108</strain>
    </source>
</reference>
<evidence type="ECO:0000259" key="9">
    <source>
        <dbReference type="Pfam" id="PF18013"/>
    </source>
</evidence>
<evidence type="ECO:0000256" key="4">
    <source>
        <dbReference type="ARBA" id="ARBA00022807"/>
    </source>
</evidence>
<dbReference type="PANTHER" id="PTHR21666:SF270">
    <property type="entry name" value="MUREIN HYDROLASE ACTIVATOR ENVC"/>
    <property type="match status" value="1"/>
</dbReference>
<proteinExistence type="inferred from homology"/>
<evidence type="ECO:0000256" key="5">
    <source>
        <dbReference type="SAM" id="MobiDB-lite"/>
    </source>
</evidence>
<protein>
    <submittedName>
        <fullName evidence="10">Phage tail tip lysozyme</fullName>
    </submittedName>
</protein>
<dbReference type="InterPro" id="IPR000064">
    <property type="entry name" value="NLP_P60_dom"/>
</dbReference>
<dbReference type="Pfam" id="PF00877">
    <property type="entry name" value="NLPC_P60"/>
    <property type="match status" value="1"/>
</dbReference>
<keyword evidence="6" id="KW-1133">Transmembrane helix</keyword>
<dbReference type="Gene3D" id="3.90.1720.10">
    <property type="entry name" value="endopeptidase domain like (from Nostoc punctiforme)"/>
    <property type="match status" value="1"/>
</dbReference>
<dbReference type="SUPFAM" id="SSF54001">
    <property type="entry name" value="Cysteine proteinases"/>
    <property type="match status" value="1"/>
</dbReference>
<feature type="transmembrane region" description="Helical" evidence="6">
    <location>
        <begin position="12"/>
        <end position="33"/>
    </location>
</feature>
<dbReference type="Pfam" id="PF01551">
    <property type="entry name" value="Peptidase_M23"/>
    <property type="match status" value="1"/>
</dbReference>
<comment type="caution">
    <text evidence="10">The sequence shown here is derived from an EMBL/GenBank/DDBJ whole genome shotgun (WGS) entry which is preliminary data.</text>
</comment>
<evidence type="ECO:0000259" key="8">
    <source>
        <dbReference type="Pfam" id="PF01551"/>
    </source>
</evidence>
<evidence type="ECO:0000313" key="11">
    <source>
        <dbReference type="Proteomes" id="UP001218021"/>
    </source>
</evidence>
<keyword evidence="2" id="KW-0645">Protease</keyword>
<dbReference type="Proteomes" id="UP001218021">
    <property type="component" value="Unassembled WGS sequence"/>
</dbReference>
<organism evidence="10 11">
    <name type="scientific">Limosilactobacillus mucosae</name>
    <name type="common">Lactobacillus mucosae</name>
    <dbReference type="NCBI Taxonomy" id="97478"/>
    <lineage>
        <taxon>Bacteria</taxon>
        <taxon>Bacillati</taxon>
        <taxon>Bacillota</taxon>
        <taxon>Bacilli</taxon>
        <taxon>Lactobacillales</taxon>
        <taxon>Lactobacillaceae</taxon>
        <taxon>Limosilactobacillus</taxon>
    </lineage>
</organism>
<evidence type="ECO:0000313" key="10">
    <source>
        <dbReference type="EMBL" id="MDC2828479.1"/>
    </source>
</evidence>
<feature type="region of interest" description="Disordered" evidence="5">
    <location>
        <begin position="390"/>
        <end position="419"/>
    </location>
</feature>
<dbReference type="SUPFAM" id="SSF51261">
    <property type="entry name" value="Duplicated hybrid motif"/>
    <property type="match status" value="1"/>
</dbReference>
<gene>
    <name evidence="10" type="ORF">PO158_09320</name>
</gene>
<comment type="similarity">
    <text evidence="1">Belongs to the peptidase C40 family.</text>
</comment>
<sequence length="578" mass="60765">MFKVKAKTWVPFIAIGAFLFLIVLIVVLGGGAATDCENSSGSGSGSWGWPFDGVSDNPQYMDGGQFGNSAGSITARNHEFHDGFDWSFGMNGVKAGSTVKAIHAGTVKQVAYANGLDWYVWVHSDDGYNEVYQETFDKSDIKVKEGDTVNVGDTIGTAHMNGHMHLGVTKVDDFNKAEASAFKDDGTWLDPIQTIKSGLNSGGSAATSGGSGSWLTKGSSGYNNAEQVFNRLIKDLGISGAAASGVLGNLRQESGAQLTTSISNGSGDGGHGLMQWTGNRRSELSSFAKSQNLPEDSLELQIRMIEHDMTNSARWASGKYGKQTLSQFGHLSDPKDAAMRFYLSGQIAGEGRTSDPDGSGTKRQEYAQQAYQTFGGEKFQANDSILGSAVGASQTGSASSSSSTGDDDLCDDVSSSGSSDGNILQVAKSLLGYFHYGQTHGISNIGSVENPNKNGVTDCSGFVWLVLTKAGYSTPDNMGWYTKTMADDATGAHKWLQQIDKNEAGPGDVIIVNTGNGAGSNGHTAILEEAYKDKGENAQIINEGGAGGSGGVNESSMRQAFGSMLDNGTVVFARPVKK</sequence>
<dbReference type="Pfam" id="PF18013">
    <property type="entry name" value="Phage_lysozyme2"/>
    <property type="match status" value="1"/>
</dbReference>
<feature type="domain" description="NlpC/P60" evidence="7">
    <location>
        <begin position="456"/>
        <end position="544"/>
    </location>
</feature>
<dbReference type="PANTHER" id="PTHR21666">
    <property type="entry name" value="PEPTIDASE-RELATED"/>
    <property type="match status" value="1"/>
</dbReference>
<dbReference type="GO" id="GO:0006508">
    <property type="term" value="P:proteolysis"/>
    <property type="evidence" value="ECO:0007669"/>
    <property type="project" value="UniProtKB-KW"/>
</dbReference>
<evidence type="ECO:0000256" key="2">
    <source>
        <dbReference type="ARBA" id="ARBA00022670"/>
    </source>
</evidence>
<dbReference type="AlphaFoldDB" id="A0AAJ1MA05"/>
<feature type="domain" description="M23ase beta-sheet core" evidence="8">
    <location>
        <begin position="80"/>
        <end position="169"/>
    </location>
</feature>
<dbReference type="Gene3D" id="2.70.70.10">
    <property type="entry name" value="Glucose Permease (Domain IIA)"/>
    <property type="match status" value="1"/>
</dbReference>